<dbReference type="InterPro" id="IPR000477">
    <property type="entry name" value="RT_dom"/>
</dbReference>
<dbReference type="InterPro" id="IPR036691">
    <property type="entry name" value="Endo/exonu/phosph_ase_sf"/>
</dbReference>
<dbReference type="Proteomes" id="UP001152795">
    <property type="component" value="Unassembled WGS sequence"/>
</dbReference>
<dbReference type="OrthoDB" id="10065625at2759"/>
<organism evidence="1 2">
    <name type="scientific">Paramuricea clavata</name>
    <name type="common">Red gorgonian</name>
    <name type="synonym">Violescent sea-whip</name>
    <dbReference type="NCBI Taxonomy" id="317549"/>
    <lineage>
        <taxon>Eukaryota</taxon>
        <taxon>Metazoa</taxon>
        <taxon>Cnidaria</taxon>
        <taxon>Anthozoa</taxon>
        <taxon>Octocorallia</taxon>
        <taxon>Malacalcyonacea</taxon>
        <taxon>Plexauridae</taxon>
        <taxon>Paramuricea</taxon>
    </lineage>
</organism>
<dbReference type="AlphaFoldDB" id="A0A7D9JFK9"/>
<accession>A0A7D9JFK9</accession>
<dbReference type="InterPro" id="IPR043502">
    <property type="entry name" value="DNA/RNA_pol_sf"/>
</dbReference>
<sequence>MVLPSYKKNLFFFIKKSLVIVKNLLKKSRERYFSNLGQSWYLNPKRFWNLFKVKSQTSTIPQSVSWTVGNDTKVANNTTTIANMFNNYSSVSIAPQEDLQSNNATTTDINDTISSGSPTQSIDQLSVTESDVLRTLKSLDPDKALGPDEIPGRIPKVTANQIAPSLTRLFNKSLQIGVVPDEWKLANVVPVFKKGEKDRVENYRPVSLLSCFTPGKSCTTQLIQVIDTIGKLLDQGEQIDVVYLDMSKAFDKVNHTKMIDKLRSFRFNGGLLSWFQSYLRHRRQKVTVLGSTSTSTPVTSGLFLCILLAGDVAINPGPTITSNRISDLKSNPLNALYLNARSLKAFVSSDNDHLSKVCKITLLQNLVCSGTYDFICICETWLNETVLSSELLPGYSIFRRDRVEKIGGGVLVAVKSNIHATRRMDLERENVELVVVEFAMESNKTALLNPESSCIILIGDFNLPAIDWSLDQPTPATNGGQLEESFCDLVADSFLQQFISGSTHIDGNKLDLLLCNCPEIIKNVSSLPPEQLTFPTDHNIIEFEVQHSFRRANPITRTVFGYRRGNFDELRSYLTRKSCETISSDDINECWSQWKEWFLNAVQKYIPVKKVKDKNSPPWIDGEVRYHIRKKYAALKKYRKTRTDYRKRKLREISQTIKYLVRTKHRDYLLKIKVSFRSNPKLFWSYHKAIFHHRSTQNAVISHNGIVAKTPTEKAELFNSYFSSVFQPSTTNEATNSRNSRLPTDSQLSEITLDVEEVVNSLLNLNVSKASGPDGIPARLLKECSHQIAPSLCTLYNHSLRSGHIPSEWKSADVTPVHKKNSKEPAVNYRPISLLPIISKTLERCIYWRFYDHVVNLISPPQHGFLRNRSCVTQLLSAFHSIGQDLDKNTQTDVLYLDFAKAFDSVDHNILLDKLRWYGVTRSVLDWFADYLNGRTQRVVVDGVASAWSSVTSGVPQGSILGPVLLIVFINDLPDIIHNGTEIALFADDTKIHRHIISTRDCESLQHSLVKLDLWSMENNLFFNASKCKVLTVTRKKTPIIYEYTLGTEKLTRVDHEKDLGITTTTKLSWKLHINTIVAKANKMLGILKRTCTSITDRRASKWILMNREMPYKERLSSLNLLPLSYDREMKDLTFFYKALFGFINVNLSNYVSFVSHGRTRLSLSSEYILQNPLYKTTTFQSSYYN</sequence>
<dbReference type="EMBL" id="CACRXK020015651">
    <property type="protein sequence ID" value="CAB4028689.1"/>
    <property type="molecule type" value="Genomic_DNA"/>
</dbReference>
<name>A0A7D9JFK9_PARCT</name>
<evidence type="ECO:0000313" key="1">
    <source>
        <dbReference type="EMBL" id="CAB4028689.1"/>
    </source>
</evidence>
<keyword evidence="2" id="KW-1185">Reference proteome</keyword>
<dbReference type="PROSITE" id="PS50878">
    <property type="entry name" value="RT_POL"/>
    <property type="match status" value="1"/>
</dbReference>
<reference evidence="1" key="1">
    <citation type="submission" date="2020-04" db="EMBL/GenBank/DDBJ databases">
        <authorList>
            <person name="Alioto T."/>
            <person name="Alioto T."/>
            <person name="Gomez Garrido J."/>
        </authorList>
    </citation>
    <scope>NUCLEOTIDE SEQUENCE</scope>
    <source>
        <strain evidence="1">A484AB</strain>
    </source>
</reference>
<dbReference type="PANTHER" id="PTHR33395">
    <property type="entry name" value="TRANSCRIPTASE, PUTATIVE-RELATED-RELATED"/>
    <property type="match status" value="1"/>
</dbReference>
<protein>
    <submittedName>
        <fullName evidence="1">Uncharacterized protein</fullName>
    </submittedName>
</protein>
<feature type="non-terminal residue" evidence="1">
    <location>
        <position position="1186"/>
    </location>
</feature>
<dbReference type="Pfam" id="PF03372">
    <property type="entry name" value="Exo_endo_phos"/>
    <property type="match status" value="1"/>
</dbReference>
<dbReference type="InterPro" id="IPR005135">
    <property type="entry name" value="Endo/exonuclease/phosphatase"/>
</dbReference>
<dbReference type="SUPFAM" id="SSF56219">
    <property type="entry name" value="DNase I-like"/>
    <property type="match status" value="1"/>
</dbReference>
<evidence type="ECO:0000313" key="2">
    <source>
        <dbReference type="Proteomes" id="UP001152795"/>
    </source>
</evidence>
<gene>
    <name evidence="1" type="ORF">PACLA_8A063779</name>
</gene>
<comment type="caution">
    <text evidence="1">The sequence shown here is derived from an EMBL/GenBank/DDBJ whole genome shotgun (WGS) entry which is preliminary data.</text>
</comment>
<proteinExistence type="predicted"/>
<dbReference type="GO" id="GO:0031012">
    <property type="term" value="C:extracellular matrix"/>
    <property type="evidence" value="ECO:0007669"/>
    <property type="project" value="TreeGrafter"/>
</dbReference>
<dbReference type="CDD" id="cd01650">
    <property type="entry name" value="RT_nLTR_like"/>
    <property type="match status" value="1"/>
</dbReference>
<dbReference type="Gene3D" id="3.60.10.10">
    <property type="entry name" value="Endonuclease/exonuclease/phosphatase"/>
    <property type="match status" value="1"/>
</dbReference>
<dbReference type="PANTHER" id="PTHR33395:SF22">
    <property type="entry name" value="REVERSE TRANSCRIPTASE DOMAIN-CONTAINING PROTEIN"/>
    <property type="match status" value="1"/>
</dbReference>
<dbReference type="Pfam" id="PF00078">
    <property type="entry name" value="RVT_1"/>
    <property type="match status" value="1"/>
</dbReference>
<dbReference type="SUPFAM" id="SSF56672">
    <property type="entry name" value="DNA/RNA polymerases"/>
    <property type="match status" value="1"/>
</dbReference>
<dbReference type="GO" id="GO:0003824">
    <property type="term" value="F:catalytic activity"/>
    <property type="evidence" value="ECO:0007669"/>
    <property type="project" value="InterPro"/>
</dbReference>